<evidence type="ECO:0000313" key="2">
    <source>
        <dbReference type="Ensembl" id="ENSJHYP00000007740.1"/>
    </source>
</evidence>
<dbReference type="Proteomes" id="UP000694408">
    <property type="component" value="Unplaced"/>
</dbReference>
<sequence length="208" mass="23080">MILHPVPEPRLSLGWDSPFTPRTLQVLHGWSLFNFHFFIVSDDRKLSFDEFKAYFADGVPSGEELHEFFRTIDTHNTEFFLLLDCFSKHLGEYENVLSVLEDLNITILKAMDKTKKDYEEASSLEQFVTGFALKETLTQLQSLECAVESGGAGPAGEGSKALCSCREGAGARPQGNSTATLGQGRKTSPVSQPLVQLEFSSKLHTENS</sequence>
<protein>
    <recommendedName>
        <fullName evidence="4">NECA1 protein</fullName>
    </recommendedName>
</protein>
<dbReference type="PANTHER" id="PTHR12178">
    <property type="entry name" value="EF-HAND DOMAIN-CONTAINING PROTEIN"/>
    <property type="match status" value="1"/>
</dbReference>
<dbReference type="AlphaFoldDB" id="A0A8C5IR66"/>
<organism evidence="2 3">
    <name type="scientific">Junco hyemalis</name>
    <name type="common">Dark-eyed junco</name>
    <dbReference type="NCBI Taxonomy" id="40217"/>
    <lineage>
        <taxon>Eukaryota</taxon>
        <taxon>Metazoa</taxon>
        <taxon>Chordata</taxon>
        <taxon>Craniata</taxon>
        <taxon>Vertebrata</taxon>
        <taxon>Euteleostomi</taxon>
        <taxon>Archelosauria</taxon>
        <taxon>Archosauria</taxon>
        <taxon>Dinosauria</taxon>
        <taxon>Saurischia</taxon>
        <taxon>Theropoda</taxon>
        <taxon>Coelurosauria</taxon>
        <taxon>Aves</taxon>
        <taxon>Neognathae</taxon>
        <taxon>Neoaves</taxon>
        <taxon>Telluraves</taxon>
        <taxon>Australaves</taxon>
        <taxon>Passeriformes</taxon>
        <taxon>Passerellidae</taxon>
        <taxon>Junco</taxon>
    </lineage>
</organism>
<evidence type="ECO:0000256" key="1">
    <source>
        <dbReference type="SAM" id="MobiDB-lite"/>
    </source>
</evidence>
<dbReference type="GO" id="GO:0005737">
    <property type="term" value="C:cytoplasm"/>
    <property type="evidence" value="ECO:0007669"/>
    <property type="project" value="TreeGrafter"/>
</dbReference>
<keyword evidence="3" id="KW-1185">Reference proteome</keyword>
<feature type="compositionally biased region" description="Polar residues" evidence="1">
    <location>
        <begin position="174"/>
        <end position="194"/>
    </location>
</feature>
<reference evidence="2" key="2">
    <citation type="submission" date="2025-09" db="UniProtKB">
        <authorList>
            <consortium name="Ensembl"/>
        </authorList>
    </citation>
    <scope>IDENTIFICATION</scope>
</reference>
<evidence type="ECO:0000313" key="3">
    <source>
        <dbReference type="Proteomes" id="UP000694408"/>
    </source>
</evidence>
<feature type="region of interest" description="Disordered" evidence="1">
    <location>
        <begin position="166"/>
        <end position="208"/>
    </location>
</feature>
<evidence type="ECO:0008006" key="4">
    <source>
        <dbReference type="Google" id="ProtNLM"/>
    </source>
</evidence>
<name>A0A8C5IR66_JUNHY</name>
<dbReference type="InterPro" id="IPR039862">
    <property type="entry name" value="NECAB1/2/3"/>
</dbReference>
<proteinExistence type="predicted"/>
<dbReference type="GO" id="GO:0042984">
    <property type="term" value="P:regulation of amyloid precursor protein biosynthetic process"/>
    <property type="evidence" value="ECO:0007669"/>
    <property type="project" value="TreeGrafter"/>
</dbReference>
<dbReference type="InterPro" id="IPR011992">
    <property type="entry name" value="EF-hand-dom_pair"/>
</dbReference>
<dbReference type="SUPFAM" id="SSF47473">
    <property type="entry name" value="EF-hand"/>
    <property type="match status" value="1"/>
</dbReference>
<dbReference type="PANTHER" id="PTHR12178:SF11">
    <property type="entry name" value="N-TERMINAL EF-HAND CALCIUM-BINDING PROTEIN 1"/>
    <property type="match status" value="1"/>
</dbReference>
<dbReference type="Ensembl" id="ENSJHYT00000009425.1">
    <property type="protein sequence ID" value="ENSJHYP00000007740.1"/>
    <property type="gene ID" value="ENSJHYG00000006158.1"/>
</dbReference>
<reference evidence="2" key="1">
    <citation type="submission" date="2025-08" db="UniProtKB">
        <authorList>
            <consortium name="Ensembl"/>
        </authorList>
    </citation>
    <scope>IDENTIFICATION</scope>
</reference>
<accession>A0A8C5IR66</accession>